<sequence length="67" mass="7432">MLEITTDILSSFSKLSGVTTNSNRIFIATPPFQRRTLKRPSPFSGKPEEQKVGGGEMSISQVLEQVY</sequence>
<feature type="region of interest" description="Disordered" evidence="1">
    <location>
        <begin position="36"/>
        <end position="55"/>
    </location>
</feature>
<dbReference type="Proteomes" id="UP001364764">
    <property type="component" value="Chromosome"/>
</dbReference>
<organism evidence="2 3">
    <name type="scientific">Paenibacillus amylolyticus</name>
    <dbReference type="NCBI Taxonomy" id="1451"/>
    <lineage>
        <taxon>Bacteria</taxon>
        <taxon>Bacillati</taxon>
        <taxon>Bacillota</taxon>
        <taxon>Bacilli</taxon>
        <taxon>Bacillales</taxon>
        <taxon>Paenibacillaceae</taxon>
        <taxon>Paenibacillus</taxon>
    </lineage>
</organism>
<protein>
    <submittedName>
        <fullName evidence="2">Uncharacterized protein</fullName>
    </submittedName>
</protein>
<dbReference type="AlphaFoldDB" id="A0ABD8AYP1"/>
<gene>
    <name evidence="2" type="ORF">V6668_11125</name>
</gene>
<proteinExistence type="predicted"/>
<name>A0ABD8AYP1_PAEAM</name>
<dbReference type="RefSeq" id="WP_338708441.1">
    <property type="nucleotide sequence ID" value="NZ_CP145892.1"/>
</dbReference>
<dbReference type="EMBL" id="CP145892">
    <property type="protein sequence ID" value="WWP22692.1"/>
    <property type="molecule type" value="Genomic_DNA"/>
</dbReference>
<evidence type="ECO:0000313" key="2">
    <source>
        <dbReference type="EMBL" id="WWP22692.1"/>
    </source>
</evidence>
<reference evidence="2 3" key="1">
    <citation type="submission" date="2024-02" db="EMBL/GenBank/DDBJ databases">
        <title>Complete sequences of two Paenibacillus sp. strains and one Lysinibacillus strain isolated from the environment on STAA medium highlight biotechnological potential.</title>
        <authorList>
            <person name="Attere S.A."/>
            <person name="Piche L.C."/>
            <person name="Intertaglia L."/>
            <person name="Lami R."/>
            <person name="Charette S.J."/>
            <person name="Vincent A.T."/>
        </authorList>
    </citation>
    <scope>NUCLEOTIDE SEQUENCE [LARGE SCALE GENOMIC DNA]</scope>
    <source>
        <strain evidence="2 3">Y5S-7</strain>
    </source>
</reference>
<dbReference type="GeneID" id="93476024"/>
<accession>A0ABD8AYP1</accession>
<evidence type="ECO:0000313" key="3">
    <source>
        <dbReference type="Proteomes" id="UP001364764"/>
    </source>
</evidence>
<evidence type="ECO:0000256" key="1">
    <source>
        <dbReference type="SAM" id="MobiDB-lite"/>
    </source>
</evidence>